<evidence type="ECO:0000313" key="2">
    <source>
        <dbReference type="Proteomes" id="UP000219338"/>
    </source>
</evidence>
<gene>
    <name evidence="1" type="ORF">ARMOST_13620</name>
</gene>
<dbReference type="EMBL" id="FUEG01000012">
    <property type="protein sequence ID" value="SJL10236.1"/>
    <property type="molecule type" value="Genomic_DNA"/>
</dbReference>
<keyword evidence="2" id="KW-1185">Reference proteome</keyword>
<reference evidence="2" key="1">
    <citation type="journal article" date="2017" name="Nat. Ecol. Evol.">
        <title>Genome expansion and lineage-specific genetic innovations in the forest pathogenic fungi Armillaria.</title>
        <authorList>
            <person name="Sipos G."/>
            <person name="Prasanna A.N."/>
            <person name="Walter M.C."/>
            <person name="O'Connor E."/>
            <person name="Balint B."/>
            <person name="Krizsan K."/>
            <person name="Kiss B."/>
            <person name="Hess J."/>
            <person name="Varga T."/>
            <person name="Slot J."/>
            <person name="Riley R."/>
            <person name="Boka B."/>
            <person name="Rigling D."/>
            <person name="Barry K."/>
            <person name="Lee J."/>
            <person name="Mihaltcheva S."/>
            <person name="LaButti K."/>
            <person name="Lipzen A."/>
            <person name="Waldron R."/>
            <person name="Moloney N.M."/>
            <person name="Sperisen C."/>
            <person name="Kredics L."/>
            <person name="Vagvoelgyi C."/>
            <person name="Patrignani A."/>
            <person name="Fitzpatrick D."/>
            <person name="Nagy I."/>
            <person name="Doyle S."/>
            <person name="Anderson J.B."/>
            <person name="Grigoriev I.V."/>
            <person name="Gueldener U."/>
            <person name="Muensterkoetter M."/>
            <person name="Nagy L.G."/>
        </authorList>
    </citation>
    <scope>NUCLEOTIDE SEQUENCE [LARGE SCALE GENOMIC DNA]</scope>
    <source>
        <strain evidence="2">C18/9</strain>
    </source>
</reference>
<organism evidence="1 2">
    <name type="scientific">Armillaria ostoyae</name>
    <name type="common">Armillaria root rot fungus</name>
    <dbReference type="NCBI Taxonomy" id="47428"/>
    <lineage>
        <taxon>Eukaryota</taxon>
        <taxon>Fungi</taxon>
        <taxon>Dikarya</taxon>
        <taxon>Basidiomycota</taxon>
        <taxon>Agaricomycotina</taxon>
        <taxon>Agaricomycetes</taxon>
        <taxon>Agaricomycetidae</taxon>
        <taxon>Agaricales</taxon>
        <taxon>Marasmiineae</taxon>
        <taxon>Physalacriaceae</taxon>
        <taxon>Armillaria</taxon>
    </lineage>
</organism>
<dbReference type="AlphaFoldDB" id="A0A284RN89"/>
<dbReference type="Proteomes" id="UP000219338">
    <property type="component" value="Unassembled WGS sequence"/>
</dbReference>
<protein>
    <submittedName>
        <fullName evidence="1">Uncharacterized protein</fullName>
    </submittedName>
</protein>
<name>A0A284RN89_ARMOS</name>
<accession>A0A284RN89</accession>
<proteinExistence type="predicted"/>
<sequence>MLRYPIPLTAARTLYVIGLDLYVTHQIRHQEHRPKQNEAIESVYYDLTSFVSPYPFRRTTCSVCWEVKTVPSTRHPNRSLLKWRSRHTS</sequence>
<evidence type="ECO:0000313" key="1">
    <source>
        <dbReference type="EMBL" id="SJL10236.1"/>
    </source>
</evidence>